<dbReference type="InterPro" id="IPR045051">
    <property type="entry name" value="SBT"/>
</dbReference>
<keyword evidence="3" id="KW-0645">Protease</keyword>
<comment type="similarity">
    <text evidence="2 7">Belongs to the peptidase S8 family.</text>
</comment>
<dbReference type="Gene3D" id="3.40.50.200">
    <property type="entry name" value="Peptidase S8/S53 domain"/>
    <property type="match status" value="1"/>
</dbReference>
<keyword evidence="4" id="KW-0732">Signal</keyword>
<dbReference type="PANTHER" id="PTHR10795">
    <property type="entry name" value="PROPROTEIN CONVERTASE SUBTILISIN/KEXIN"/>
    <property type="match status" value="1"/>
</dbReference>
<reference evidence="11" key="1">
    <citation type="journal article" date="2020" name="Nat. Commun.">
        <title>Genome sequence of the cluster root forming white lupin.</title>
        <authorList>
            <person name="Hufnagel B."/>
            <person name="Marques A."/>
            <person name="Soriano A."/>
            <person name="Marques L."/>
            <person name="Divol F."/>
            <person name="Doumas P."/>
            <person name="Sallet E."/>
            <person name="Mancinotti D."/>
            <person name="Carrere S."/>
            <person name="Marande W."/>
            <person name="Arribat S."/>
            <person name="Keller J."/>
            <person name="Huneau C."/>
            <person name="Blein T."/>
            <person name="Aime D."/>
            <person name="Laguerre M."/>
            <person name="Taylor J."/>
            <person name="Schubert V."/>
            <person name="Nelson M."/>
            <person name="Geu-Flores F."/>
            <person name="Crespi M."/>
            <person name="Gallardo-Guerrero K."/>
            <person name="Delaux P.-M."/>
            <person name="Salse J."/>
            <person name="Berges H."/>
            <person name="Guyot R."/>
            <person name="Gouzy J."/>
            <person name="Peret B."/>
        </authorList>
    </citation>
    <scope>NUCLEOTIDE SEQUENCE [LARGE SCALE GENOMIC DNA]</scope>
    <source>
        <strain evidence="11">cv. Amiga</strain>
    </source>
</reference>
<dbReference type="PROSITE" id="PS00138">
    <property type="entry name" value="SUBTILASE_SER"/>
    <property type="match status" value="1"/>
</dbReference>
<evidence type="ECO:0000256" key="3">
    <source>
        <dbReference type="ARBA" id="ARBA00022670"/>
    </source>
</evidence>
<dbReference type="Pfam" id="PF17766">
    <property type="entry name" value="fn3_6"/>
    <property type="match status" value="1"/>
</dbReference>
<dbReference type="PROSITE" id="PS51892">
    <property type="entry name" value="SUBTILASE"/>
    <property type="match status" value="1"/>
</dbReference>
<keyword evidence="6" id="KW-0720">Serine protease</keyword>
<dbReference type="EMBL" id="WOCE01000018">
    <property type="protein sequence ID" value="KAE9594357.1"/>
    <property type="molecule type" value="Genomic_DNA"/>
</dbReference>
<evidence type="ECO:0000259" key="8">
    <source>
        <dbReference type="Pfam" id="PF00082"/>
    </source>
</evidence>
<name>A0A6A4P6P1_LUPAL</name>
<evidence type="ECO:0000256" key="7">
    <source>
        <dbReference type="PROSITE-ProRule" id="PRU01240"/>
    </source>
</evidence>
<dbReference type="GO" id="GO:0005576">
    <property type="term" value="C:extracellular region"/>
    <property type="evidence" value="ECO:0007669"/>
    <property type="project" value="UniProtKB-SubCell"/>
</dbReference>
<dbReference type="InterPro" id="IPR000209">
    <property type="entry name" value="Peptidase_S8/S53_dom"/>
</dbReference>
<dbReference type="InterPro" id="IPR041469">
    <property type="entry name" value="Subtilisin-like_FN3"/>
</dbReference>
<dbReference type="AlphaFoldDB" id="A0A6A4P6P1"/>
<feature type="domain" description="Peptidase S8/S53" evidence="8">
    <location>
        <begin position="55"/>
        <end position="166"/>
    </location>
</feature>
<dbReference type="Proteomes" id="UP000447434">
    <property type="component" value="Chromosome 18"/>
</dbReference>
<proteinExistence type="inferred from homology"/>
<dbReference type="SUPFAM" id="SSF52743">
    <property type="entry name" value="Subtilisin-like"/>
    <property type="match status" value="1"/>
</dbReference>
<evidence type="ECO:0000256" key="5">
    <source>
        <dbReference type="ARBA" id="ARBA00022801"/>
    </source>
</evidence>
<evidence type="ECO:0000256" key="1">
    <source>
        <dbReference type="ARBA" id="ARBA00004613"/>
    </source>
</evidence>
<comment type="caution">
    <text evidence="7">Lacks conserved residue(s) required for the propagation of feature annotation.</text>
</comment>
<organism evidence="10 11">
    <name type="scientific">Lupinus albus</name>
    <name type="common">White lupine</name>
    <name type="synonym">Lupinus termis</name>
    <dbReference type="NCBI Taxonomy" id="3870"/>
    <lineage>
        <taxon>Eukaryota</taxon>
        <taxon>Viridiplantae</taxon>
        <taxon>Streptophyta</taxon>
        <taxon>Embryophyta</taxon>
        <taxon>Tracheophyta</taxon>
        <taxon>Spermatophyta</taxon>
        <taxon>Magnoliopsida</taxon>
        <taxon>eudicotyledons</taxon>
        <taxon>Gunneridae</taxon>
        <taxon>Pentapetalae</taxon>
        <taxon>rosids</taxon>
        <taxon>fabids</taxon>
        <taxon>Fabales</taxon>
        <taxon>Fabaceae</taxon>
        <taxon>Papilionoideae</taxon>
        <taxon>50 kb inversion clade</taxon>
        <taxon>genistoids sensu lato</taxon>
        <taxon>core genistoids</taxon>
        <taxon>Genisteae</taxon>
        <taxon>Lupinus</taxon>
    </lineage>
</organism>
<feature type="domain" description="Subtilisin-like protease fibronectin type-III" evidence="9">
    <location>
        <begin position="223"/>
        <end position="320"/>
    </location>
</feature>
<dbReference type="InterPro" id="IPR036852">
    <property type="entry name" value="Peptidase_S8/S53_dom_sf"/>
</dbReference>
<gene>
    <name evidence="10" type="ORF">Lalb_Chr18g0052941</name>
</gene>
<evidence type="ECO:0000313" key="11">
    <source>
        <dbReference type="Proteomes" id="UP000447434"/>
    </source>
</evidence>
<sequence>METQYFKDVNRVVSLPASYLDLQDGAYVYNYINSTRTPTATIFKSEELKDTSAPIVVFFSSRGPNLVTPEILKPDITAPGVNILASWTPISHPHVESDDRTLLFNIISGTSMSCPHVSGVAAYIKSFHPTWSPAAIRSALMTTGRRTEMTTQLSPKTNRDAEFAYGAGQIDPSKAINPGLVYEANEIDYVRFLCGQGYSTRTLQLITGDNSSCTETTYKTARDLNYPSFALSVLPSKTSVSGSFNRTVTNVGLSSSTYKAIVNAPQGLKIKVHPNVLSFNYVGQKQKFVLTIEGTLEEYIVSGSLVWDDGKFQVRSPIVVFNAP</sequence>
<protein>
    <submittedName>
        <fullName evidence="10">Putative cucumisin</fullName>
    </submittedName>
</protein>
<evidence type="ECO:0000313" key="10">
    <source>
        <dbReference type="EMBL" id="KAE9594357.1"/>
    </source>
</evidence>
<evidence type="ECO:0000256" key="6">
    <source>
        <dbReference type="ARBA" id="ARBA00022825"/>
    </source>
</evidence>
<dbReference type="Pfam" id="PF00082">
    <property type="entry name" value="Peptidase_S8"/>
    <property type="match status" value="1"/>
</dbReference>
<evidence type="ECO:0000259" key="9">
    <source>
        <dbReference type="Pfam" id="PF17766"/>
    </source>
</evidence>
<evidence type="ECO:0000256" key="4">
    <source>
        <dbReference type="ARBA" id="ARBA00022729"/>
    </source>
</evidence>
<evidence type="ECO:0000256" key="2">
    <source>
        <dbReference type="ARBA" id="ARBA00011073"/>
    </source>
</evidence>
<keyword evidence="5" id="KW-0378">Hydrolase</keyword>
<dbReference type="InterPro" id="IPR023828">
    <property type="entry name" value="Peptidase_S8_Ser-AS"/>
</dbReference>
<dbReference type="Gene3D" id="2.60.40.2310">
    <property type="match status" value="1"/>
</dbReference>
<dbReference type="GO" id="GO:0004252">
    <property type="term" value="F:serine-type endopeptidase activity"/>
    <property type="evidence" value="ECO:0007669"/>
    <property type="project" value="InterPro"/>
</dbReference>
<accession>A0A6A4P6P1</accession>
<keyword evidence="11" id="KW-1185">Reference proteome</keyword>
<dbReference type="OrthoDB" id="206201at2759"/>
<comment type="caution">
    <text evidence="10">The sequence shown here is derived from an EMBL/GenBank/DDBJ whole genome shotgun (WGS) entry which is preliminary data.</text>
</comment>
<dbReference type="GO" id="GO:0006508">
    <property type="term" value="P:proteolysis"/>
    <property type="evidence" value="ECO:0007669"/>
    <property type="project" value="UniProtKB-KW"/>
</dbReference>
<comment type="subcellular location">
    <subcellularLocation>
        <location evidence="1">Secreted</location>
    </subcellularLocation>
</comment>